<evidence type="ECO:0000256" key="1">
    <source>
        <dbReference type="SAM" id="Phobius"/>
    </source>
</evidence>
<reference evidence="2 3" key="1">
    <citation type="submission" date="2023-05" db="EMBL/GenBank/DDBJ databases">
        <title>Gordonibacter KGMB12511T sp. nov., isolated from faeces of healthy Korean.</title>
        <authorList>
            <person name="Kim H.S."/>
            <person name="Kim J.-S."/>
            <person name="Suh M.K."/>
            <person name="Eom M.K."/>
            <person name="Do H.E."/>
            <person name="Lee J.-S."/>
        </authorList>
    </citation>
    <scope>NUCLEOTIDE SEQUENCE [LARGE SCALE GENOMIC DNA]</scope>
    <source>
        <strain evidence="2 3">KGMB12511</strain>
    </source>
</reference>
<feature type="transmembrane region" description="Helical" evidence="1">
    <location>
        <begin position="146"/>
        <end position="168"/>
    </location>
</feature>
<organism evidence="2 3">
    <name type="scientific">Gordonibacter faecis</name>
    <dbReference type="NCBI Taxonomy" id="3047475"/>
    <lineage>
        <taxon>Bacteria</taxon>
        <taxon>Bacillati</taxon>
        <taxon>Actinomycetota</taxon>
        <taxon>Coriobacteriia</taxon>
        <taxon>Eggerthellales</taxon>
        <taxon>Eggerthellaceae</taxon>
        <taxon>Gordonibacter</taxon>
    </lineage>
</organism>
<proteinExistence type="predicted"/>
<dbReference type="Proteomes" id="UP001232750">
    <property type="component" value="Unassembled WGS sequence"/>
</dbReference>
<evidence type="ECO:0000313" key="3">
    <source>
        <dbReference type="Proteomes" id="UP001232750"/>
    </source>
</evidence>
<gene>
    <name evidence="2" type="ORF">QNJ86_03015</name>
</gene>
<feature type="transmembrane region" description="Helical" evidence="1">
    <location>
        <begin position="25"/>
        <end position="47"/>
    </location>
</feature>
<protein>
    <recommendedName>
        <fullName evidence="4">DUF2975 domain-containing protein</fullName>
    </recommendedName>
</protein>
<feature type="transmembrane region" description="Helical" evidence="1">
    <location>
        <begin position="107"/>
        <end position="126"/>
    </location>
</feature>
<accession>A0ABT7DJR2</accession>
<keyword evidence="1" id="KW-0472">Membrane</keyword>
<sequence>MPDEKDIETENSLIRVNRVCKWISGLMKIIFILLCIWWAVSIAVMIFTMASADSFNSANFVSVSGVILYVLHALIIAAICVTLIRIFSDAAKGLSPFTMSQVGRLRIISGMLLLYAVLEFVITLNSSVLRLGWLSAQAGAMAEGSAIVAIDVAPIIAAAVVFAFSFVFKYGVLLQEFSDESV</sequence>
<keyword evidence="1" id="KW-1133">Transmembrane helix</keyword>
<name>A0ABT7DJR2_9ACTN</name>
<comment type="caution">
    <text evidence="2">The sequence shown here is derived from an EMBL/GenBank/DDBJ whole genome shotgun (WGS) entry which is preliminary data.</text>
</comment>
<feature type="transmembrane region" description="Helical" evidence="1">
    <location>
        <begin position="67"/>
        <end position="87"/>
    </location>
</feature>
<dbReference type="EMBL" id="JASJEU010000005">
    <property type="protein sequence ID" value="MDJ1649761.1"/>
    <property type="molecule type" value="Genomic_DNA"/>
</dbReference>
<dbReference type="RefSeq" id="WP_283831104.1">
    <property type="nucleotide sequence ID" value="NZ_JASJEU010000005.1"/>
</dbReference>
<evidence type="ECO:0000313" key="2">
    <source>
        <dbReference type="EMBL" id="MDJ1649761.1"/>
    </source>
</evidence>
<evidence type="ECO:0008006" key="4">
    <source>
        <dbReference type="Google" id="ProtNLM"/>
    </source>
</evidence>
<keyword evidence="1" id="KW-0812">Transmembrane</keyword>
<keyword evidence="3" id="KW-1185">Reference proteome</keyword>